<feature type="domain" description="CHASE2" evidence="2">
    <location>
        <begin position="61"/>
        <end position="420"/>
    </location>
</feature>
<proteinExistence type="predicted"/>
<feature type="transmembrane region" description="Helical" evidence="1">
    <location>
        <begin position="33"/>
        <end position="55"/>
    </location>
</feature>
<reference evidence="3 4" key="1">
    <citation type="submission" date="2018-10" db="EMBL/GenBank/DDBJ databases">
        <authorList>
            <person name="Perry B.J."/>
            <person name="Sullivan J.T."/>
            <person name="Murphy R.J.T."/>
            <person name="Ramsay J.P."/>
            <person name="Ronson C.W."/>
        </authorList>
    </citation>
    <scope>NUCLEOTIDE SEQUENCE [LARGE SCALE GENOMIC DNA]</scope>
    <source>
        <strain evidence="3 4">R88b</strain>
    </source>
</reference>
<dbReference type="Proteomes" id="UP000503017">
    <property type="component" value="Chromosome"/>
</dbReference>
<accession>A0A6M7WFG8</accession>
<protein>
    <submittedName>
        <fullName evidence="3">CHASE2 domain-containing protein</fullName>
    </submittedName>
</protein>
<feature type="transmembrane region" description="Helical" evidence="1">
    <location>
        <begin position="435"/>
        <end position="459"/>
    </location>
</feature>
<feature type="transmembrane region" description="Helical" evidence="1">
    <location>
        <begin position="403"/>
        <end position="423"/>
    </location>
</feature>
<dbReference type="EMBL" id="CP033367">
    <property type="protein sequence ID" value="QKD00807.1"/>
    <property type="molecule type" value="Genomic_DNA"/>
</dbReference>
<keyword evidence="1" id="KW-0472">Membrane</keyword>
<evidence type="ECO:0000256" key="1">
    <source>
        <dbReference type="SAM" id="Phobius"/>
    </source>
</evidence>
<keyword evidence="1" id="KW-0812">Transmembrane</keyword>
<dbReference type="Pfam" id="PF05226">
    <property type="entry name" value="CHASE2"/>
    <property type="match status" value="1"/>
</dbReference>
<sequence>MAGTPVPDSSTEDGTEVVSSGVRFAYWKGLIKAFAIEWALLCVLALIVALLMNLFRHTDTVQSLDRGTSDLIMRRLARETLAGPASNRFVFVDIGEASCHLWAQKLNEPCSAGFSTPRGELADLVSSLLSANSGRKAMRLVLLDIELAPQPAGANGADQQLCGQVYMLANRVPVVAVRPSIPEAVGTAKPIVRAYPSILDGSACGAAVASHAPPNLWFGSPLLSPDTDNVIRSVYKWNMVQTIKPEPEQRLAGMGLLGAALLDGRVDPGVLACLFPASHAKPEDCPKGGLTIGGHTYEPGTDEADAKARIVFSLPWGGGIPNAQSFGYAPYALQIVEAAELRQRLEENPSLIDGATVIIGGSYLASGDVRSVPLESRMPGAMIHANAVRAFTEGLLVEEHDGWGWELILIGIASVIGAVCHIAGHRLAGRVGKPLAHVLNISFAMVSIVLTVIVIFSIGTWHAFSSLSQSGIAIGVLSPVLAVTIEGMSSVLHAIREAITEALLWARRSLAPGQGGHDGH</sequence>
<name>A0A6M7WFG8_RHILI</name>
<dbReference type="InterPro" id="IPR007890">
    <property type="entry name" value="CHASE2"/>
</dbReference>
<evidence type="ECO:0000259" key="2">
    <source>
        <dbReference type="SMART" id="SM01080"/>
    </source>
</evidence>
<gene>
    <name evidence="3" type="ORF">EB235_04325</name>
</gene>
<keyword evidence="1" id="KW-1133">Transmembrane helix</keyword>
<evidence type="ECO:0000313" key="4">
    <source>
        <dbReference type="Proteomes" id="UP000503017"/>
    </source>
</evidence>
<evidence type="ECO:0000313" key="3">
    <source>
        <dbReference type="EMBL" id="QKD00807.1"/>
    </source>
</evidence>
<feature type="transmembrane region" description="Helical" evidence="1">
    <location>
        <begin position="471"/>
        <end position="495"/>
    </location>
</feature>
<dbReference type="RefSeq" id="WP_027032187.1">
    <property type="nucleotide sequence ID" value="NZ_CP033367.1"/>
</dbReference>
<dbReference type="SMART" id="SM01080">
    <property type="entry name" value="CHASE2"/>
    <property type="match status" value="1"/>
</dbReference>
<organism evidence="3 4">
    <name type="scientific">Mesorhizobium loti R88b</name>
    <dbReference type="NCBI Taxonomy" id="935548"/>
    <lineage>
        <taxon>Bacteria</taxon>
        <taxon>Pseudomonadati</taxon>
        <taxon>Pseudomonadota</taxon>
        <taxon>Alphaproteobacteria</taxon>
        <taxon>Hyphomicrobiales</taxon>
        <taxon>Phyllobacteriaceae</taxon>
        <taxon>Mesorhizobium</taxon>
    </lineage>
</organism>
<dbReference type="AlphaFoldDB" id="A0A6M7WFG8"/>